<keyword evidence="2" id="KW-1185">Reference proteome</keyword>
<reference evidence="1 2" key="1">
    <citation type="submission" date="2021-07" db="EMBL/GenBank/DDBJ databases">
        <title>Mesonia aestuariivivens sp. nov., isolated from a tidal flat.</title>
        <authorList>
            <person name="Kim Y.-O."/>
            <person name="Yoon J.-H."/>
        </authorList>
    </citation>
    <scope>NUCLEOTIDE SEQUENCE [LARGE SCALE GENOMIC DNA]</scope>
    <source>
        <strain evidence="1 2">JHPTF-M18</strain>
    </source>
</reference>
<comment type="caution">
    <text evidence="1">The sequence shown here is derived from an EMBL/GenBank/DDBJ whole genome shotgun (WGS) entry which is preliminary data.</text>
</comment>
<name>A0ABS6VY38_9FLAO</name>
<proteinExistence type="predicted"/>
<dbReference type="Proteomes" id="UP000719267">
    <property type="component" value="Unassembled WGS sequence"/>
</dbReference>
<accession>A0ABS6VY38</accession>
<gene>
    <name evidence="1" type="ORF">KW502_01700</name>
</gene>
<protein>
    <submittedName>
        <fullName evidence="1">Uncharacterized protein</fullName>
    </submittedName>
</protein>
<dbReference type="RefSeq" id="WP_219038802.1">
    <property type="nucleotide sequence ID" value="NZ_JAHWDF010000002.1"/>
</dbReference>
<sequence>MKIKILIISFLVSFFNSTSEKEFSYALPKYYKLKSTLSLKIANQKTLHLAVAKNKNSSEYNLIPFFMNKEGKVNKLSTLSFKDEPELVSFHIVGNQLTLINYQNDQLIIDDLAVDGTSSKRKIIEDTDKPKNIITEAHETLFLKKNEKEKNIQVTRVSNSENINELNFKIPSNLENSFDRIFDSKLQIINTEEFVKNGSISNFQAYYKDDKINLIFNEDEKDQNISLIAIDLQGENHFKLMNFKTPEMEKLKNSNSYFKNNKLFVINSGKDDIQLNVFNAEKENLLKNLSLKKNLSHLAKNKEDLEDFIDNARKSKNKPTVTINETKNGKLAVRMDYVNKNSYHYYDFWWMQWQFHWQMQMQHTQMMNQVPRSFGPNITSLEIDDLYYNEKDHSYTLILDENLEIDKQKNKFETIYPIIEEEKYKKRIEEMEKNLKIENTSLSFLNTTYRLFYSNKNENKLYIKTFNID</sequence>
<evidence type="ECO:0000313" key="2">
    <source>
        <dbReference type="Proteomes" id="UP000719267"/>
    </source>
</evidence>
<dbReference type="EMBL" id="JAHWDF010000002">
    <property type="protein sequence ID" value="MBW2960511.1"/>
    <property type="molecule type" value="Genomic_DNA"/>
</dbReference>
<organism evidence="1 2">
    <name type="scientific">Mesonia aestuariivivens</name>
    <dbReference type="NCBI Taxonomy" id="2796128"/>
    <lineage>
        <taxon>Bacteria</taxon>
        <taxon>Pseudomonadati</taxon>
        <taxon>Bacteroidota</taxon>
        <taxon>Flavobacteriia</taxon>
        <taxon>Flavobacteriales</taxon>
        <taxon>Flavobacteriaceae</taxon>
        <taxon>Mesonia</taxon>
    </lineage>
</organism>
<evidence type="ECO:0000313" key="1">
    <source>
        <dbReference type="EMBL" id="MBW2960511.1"/>
    </source>
</evidence>